<dbReference type="GO" id="GO:0036064">
    <property type="term" value="C:ciliary basal body"/>
    <property type="evidence" value="ECO:0007669"/>
    <property type="project" value="TreeGrafter"/>
</dbReference>
<feature type="region of interest" description="Disordered" evidence="2">
    <location>
        <begin position="872"/>
        <end position="962"/>
    </location>
</feature>
<accession>A0AAN8AFJ0</accession>
<comment type="caution">
    <text evidence="3">The sequence shown here is derived from an EMBL/GenBank/DDBJ whole genome shotgun (WGS) entry which is preliminary data.</text>
</comment>
<feature type="region of interest" description="Disordered" evidence="2">
    <location>
        <begin position="478"/>
        <end position="540"/>
    </location>
</feature>
<dbReference type="EMBL" id="JAUZQC010000016">
    <property type="protein sequence ID" value="KAK5858073.1"/>
    <property type="molecule type" value="Genomic_DNA"/>
</dbReference>
<evidence type="ECO:0000256" key="2">
    <source>
        <dbReference type="SAM" id="MobiDB-lite"/>
    </source>
</evidence>
<sequence>MFIDRMNPPGQDLQTSRFSAGGRGVVLAALKQRFHSAPPRREVRVQLLHTGQPDPQHAPGSSTPQHAPGPSSPQHANGPSSPQHAVRPSAAPLMKTHSDLDQEARVSGLADGVQELLQADRGRGISQLTLQHLETLHSQQLQQQSQLLGSALRMLTDHVPRTSDPQPSCLQVTHLDSAENVLSNQQQISTATGAAAVSLETVTTATQGCDQRLEHTRQDPRGPPRGSKAAGSHLRSSSNESKRAVRRANETLQDMSCLKREMKTLLRHPEESLKTRASGPDQHQQTQTLQSEDQNQPNPGHLQSSQPQAIHSQSHQSMSNGSPLTNQGLFKPTKAQQNHSQSHQTQSNQSPSQQIQSQQKPTLPNHVQSQSHWPQQTESQISLNQSSHQPLPVWRRPAVRSPLEEAGLVLRQVRRQKKVLEENLEALLRTRTGEVLHVQLEALAANRDCTQEVRIKKTVDAWINSLTRDIQAEMSSEEAMMTSQQQVAGNSAPTRSGRPVSMLTATGSQAAGGRVRTGSEAAGGRVRKGSEAAGGRGRTGSEAYLSHLYGRATYKGQRRSLKTSPYLRLSSPAPPPSRKPRSRLLETVTGVKVKSCKTQTCLTPPLMPAPGRLHDIIISPALLTSGDLKLTPVARAIPLGRPRMDSSSRRLPESQQARHPPEHPPEVAVEDRAPELQVDQLRSAGEAPLLPPTDTMEMRREEEEGDEEEEEVEVSFPGTHFLSVAEVAQLEEGSSVGEERSAVVEDAMQLDGGVSPPPVQYQGPVFPPQPRSSLPPHEEASLLGLQLQRDGLEQRLLEWVEQQLMSRMISEMYRPPLPDPAYNLSIDQSESEEQSFTSDTALQLCVVSGVPVDSALVRQLVTEVLTEQVDLMLGERDSGRPETRPDPEIRPEPGAGPDPCEQDSGPPLVLTPAPTPPPSPATPSRETSPLATPSPSEPTSIRSPEPPQPITEPGQSQLLSIQ</sequence>
<feature type="compositionally biased region" description="Polar residues" evidence="2">
    <location>
        <begin position="360"/>
        <end position="389"/>
    </location>
</feature>
<dbReference type="GO" id="GO:0007224">
    <property type="term" value="P:smoothened signaling pathway"/>
    <property type="evidence" value="ECO:0007669"/>
    <property type="project" value="InterPro"/>
</dbReference>
<feature type="compositionally biased region" description="Polar residues" evidence="2">
    <location>
        <begin position="281"/>
        <end position="328"/>
    </location>
</feature>
<dbReference type="InterPro" id="IPR029246">
    <property type="entry name" value="TALPID3"/>
</dbReference>
<feature type="compositionally biased region" description="Basic and acidic residues" evidence="2">
    <location>
        <begin position="642"/>
        <end position="652"/>
    </location>
</feature>
<dbReference type="Pfam" id="PF15324">
    <property type="entry name" value="TALPID3"/>
    <property type="match status" value="4"/>
</dbReference>
<feature type="compositionally biased region" description="Basic and acidic residues" evidence="2">
    <location>
        <begin position="659"/>
        <end position="669"/>
    </location>
</feature>
<evidence type="ECO:0000256" key="1">
    <source>
        <dbReference type="SAM" id="Coils"/>
    </source>
</evidence>
<protein>
    <recommendedName>
        <fullName evidence="5">Protein TALPID3</fullName>
    </recommendedName>
</protein>
<dbReference type="PANTHER" id="PTHR15721">
    <property type="entry name" value="KIAA0586 PROTEIN"/>
    <property type="match status" value="1"/>
</dbReference>
<feature type="coiled-coil region" evidence="1">
    <location>
        <begin position="403"/>
        <end position="430"/>
    </location>
</feature>
<feature type="compositionally biased region" description="Polar residues" evidence="2">
    <location>
        <begin position="925"/>
        <end position="942"/>
    </location>
</feature>
<proteinExistence type="predicted"/>
<reference evidence="3 4" key="2">
    <citation type="journal article" date="2023" name="Mol. Biol. Evol.">
        <title>Genomics of Secondarily Temperate Adaptation in the Only Non-Antarctic Icefish.</title>
        <authorList>
            <person name="Rivera-Colon A.G."/>
            <person name="Rayamajhi N."/>
            <person name="Minhas B.F."/>
            <person name="Madrigal G."/>
            <person name="Bilyk K.T."/>
            <person name="Yoon V."/>
            <person name="Hune M."/>
            <person name="Gregory S."/>
            <person name="Cheng C.H.C."/>
            <person name="Catchen J.M."/>
        </authorList>
    </citation>
    <scope>NUCLEOTIDE SEQUENCE [LARGE SCALE GENOMIC DNA]</scope>
    <source>
        <strain evidence="3">JMC-PN-2008</strain>
    </source>
</reference>
<feature type="compositionally biased region" description="Basic and acidic residues" evidence="2">
    <location>
        <begin position="211"/>
        <end position="222"/>
    </location>
</feature>
<dbReference type="AlphaFoldDB" id="A0AAN8AFJ0"/>
<feature type="region of interest" description="Disordered" evidence="2">
    <location>
        <begin position="51"/>
        <end position="88"/>
    </location>
</feature>
<feature type="region of interest" description="Disordered" evidence="2">
    <location>
        <begin position="682"/>
        <end position="713"/>
    </location>
</feature>
<feature type="compositionally biased region" description="Polar residues" evidence="2">
    <location>
        <begin position="953"/>
        <end position="962"/>
    </location>
</feature>
<keyword evidence="1" id="KW-0175">Coiled coil</keyword>
<dbReference type="GO" id="GO:0005814">
    <property type="term" value="C:centriole"/>
    <property type="evidence" value="ECO:0007669"/>
    <property type="project" value="TreeGrafter"/>
</dbReference>
<feature type="region of interest" description="Disordered" evidence="2">
    <location>
        <begin position="639"/>
        <end position="669"/>
    </location>
</feature>
<feature type="compositionally biased region" description="Basic and acidic residues" evidence="2">
    <location>
        <begin position="240"/>
        <end position="249"/>
    </location>
</feature>
<reference evidence="3 4" key="1">
    <citation type="journal article" date="2023" name="Genes (Basel)">
        <title>Chromosome-Level Genome Assembly and Circadian Gene Repertoire of the Patagonia Blennie Eleginops maclovinus-The Closest Ancestral Proxy of Antarctic Cryonotothenioids.</title>
        <authorList>
            <person name="Cheng C.C."/>
            <person name="Rivera-Colon A.G."/>
            <person name="Minhas B.F."/>
            <person name="Wilson L."/>
            <person name="Rayamajhi N."/>
            <person name="Vargas-Chacoff L."/>
            <person name="Catchen J.M."/>
        </authorList>
    </citation>
    <scope>NUCLEOTIDE SEQUENCE [LARGE SCALE GENOMIC DNA]</scope>
    <source>
        <strain evidence="3">JMC-PN-2008</strain>
    </source>
</reference>
<dbReference type="PANTHER" id="PTHR15721:SF2">
    <property type="entry name" value="PROTEIN TALPID3"/>
    <property type="match status" value="1"/>
</dbReference>
<name>A0AAN8AFJ0_ELEMC</name>
<feature type="compositionally biased region" description="Acidic residues" evidence="2">
    <location>
        <begin position="703"/>
        <end position="713"/>
    </location>
</feature>
<feature type="compositionally biased region" description="Polar residues" evidence="2">
    <location>
        <begin position="72"/>
        <end position="83"/>
    </location>
</feature>
<feature type="compositionally biased region" description="Low complexity" evidence="2">
    <location>
        <begin position="336"/>
        <end position="359"/>
    </location>
</feature>
<feature type="compositionally biased region" description="Basic and acidic residues" evidence="2">
    <location>
        <begin position="873"/>
        <end position="891"/>
    </location>
</feature>
<evidence type="ECO:0000313" key="3">
    <source>
        <dbReference type="EMBL" id="KAK5858073.1"/>
    </source>
</evidence>
<feature type="compositionally biased region" description="Polar residues" evidence="2">
    <location>
        <begin position="481"/>
        <end position="494"/>
    </location>
</feature>
<evidence type="ECO:0008006" key="5">
    <source>
        <dbReference type="Google" id="ProtNLM"/>
    </source>
</evidence>
<feature type="region of interest" description="Disordered" evidence="2">
    <location>
        <begin position="207"/>
        <end position="392"/>
    </location>
</feature>
<evidence type="ECO:0000313" key="4">
    <source>
        <dbReference type="Proteomes" id="UP001346869"/>
    </source>
</evidence>
<gene>
    <name evidence="3" type="ORF">PBY51_011267</name>
</gene>
<organism evidence="3 4">
    <name type="scientific">Eleginops maclovinus</name>
    <name type="common">Patagonian blennie</name>
    <name type="synonym">Eleginus maclovinus</name>
    <dbReference type="NCBI Taxonomy" id="56733"/>
    <lineage>
        <taxon>Eukaryota</taxon>
        <taxon>Metazoa</taxon>
        <taxon>Chordata</taxon>
        <taxon>Craniata</taxon>
        <taxon>Vertebrata</taxon>
        <taxon>Euteleostomi</taxon>
        <taxon>Actinopterygii</taxon>
        <taxon>Neopterygii</taxon>
        <taxon>Teleostei</taxon>
        <taxon>Neoteleostei</taxon>
        <taxon>Acanthomorphata</taxon>
        <taxon>Eupercaria</taxon>
        <taxon>Perciformes</taxon>
        <taxon>Notothenioidei</taxon>
        <taxon>Eleginopidae</taxon>
        <taxon>Eleginops</taxon>
    </lineage>
</organism>
<dbReference type="Proteomes" id="UP001346869">
    <property type="component" value="Unassembled WGS sequence"/>
</dbReference>
<keyword evidence="4" id="KW-1185">Reference proteome</keyword>
<feature type="region of interest" description="Disordered" evidence="2">
    <location>
        <begin position="555"/>
        <end position="583"/>
    </location>
</feature>
<feature type="compositionally biased region" description="Basic and acidic residues" evidence="2">
    <location>
        <begin position="257"/>
        <end position="274"/>
    </location>
</feature>